<evidence type="ECO:0000259" key="1">
    <source>
        <dbReference type="Pfam" id="PF01368"/>
    </source>
</evidence>
<dbReference type="AlphaFoldDB" id="A0A2M6XUU4"/>
<name>A0A2M6XUU4_9BACT</name>
<feature type="domain" description="DDH" evidence="1">
    <location>
        <begin position="22"/>
        <end position="172"/>
    </location>
</feature>
<dbReference type="Pfam" id="PF01368">
    <property type="entry name" value="DHH"/>
    <property type="match status" value="1"/>
</dbReference>
<dbReference type="Pfam" id="PF02272">
    <property type="entry name" value="DHHA1"/>
    <property type="match status" value="1"/>
</dbReference>
<dbReference type="SUPFAM" id="SSF64182">
    <property type="entry name" value="DHH phosphoesterases"/>
    <property type="match status" value="1"/>
</dbReference>
<dbReference type="InterPro" id="IPR038763">
    <property type="entry name" value="DHH_sf"/>
</dbReference>
<evidence type="ECO:0000313" key="4">
    <source>
        <dbReference type="Proteomes" id="UP000229784"/>
    </source>
</evidence>
<dbReference type="InterPro" id="IPR051673">
    <property type="entry name" value="SSDNA_exonuclease_RecJ"/>
</dbReference>
<dbReference type="Gene3D" id="3.10.310.30">
    <property type="match status" value="1"/>
</dbReference>
<dbReference type="Proteomes" id="UP000229784">
    <property type="component" value="Unassembled WGS sequence"/>
</dbReference>
<dbReference type="GO" id="GO:0004527">
    <property type="term" value="F:exonuclease activity"/>
    <property type="evidence" value="ECO:0007669"/>
    <property type="project" value="UniProtKB-KW"/>
</dbReference>
<dbReference type="PANTHER" id="PTHR30255">
    <property type="entry name" value="SINGLE-STRANDED-DNA-SPECIFIC EXONUCLEASE RECJ"/>
    <property type="match status" value="1"/>
</dbReference>
<dbReference type="EMBL" id="PEXQ01000023">
    <property type="protein sequence ID" value="PIU16026.1"/>
    <property type="molecule type" value="Genomic_DNA"/>
</dbReference>
<comment type="caution">
    <text evidence="3">The sequence shown here is derived from an EMBL/GenBank/DDBJ whole genome shotgun (WGS) entry which is preliminary data.</text>
</comment>
<feature type="domain" description="DHHA1" evidence="2">
    <location>
        <begin position="292"/>
        <end position="378"/>
    </location>
</feature>
<accession>A0A2M6XUU4</accession>
<dbReference type="InterPro" id="IPR001667">
    <property type="entry name" value="DDH_dom"/>
</dbReference>
<proteinExistence type="predicted"/>
<dbReference type="GO" id="GO:0003676">
    <property type="term" value="F:nucleic acid binding"/>
    <property type="evidence" value="ECO:0007669"/>
    <property type="project" value="InterPro"/>
</dbReference>
<gene>
    <name evidence="3" type="ORF">COT20_00985</name>
</gene>
<sequence>MEIKNLKKVARRLKKAIFHKERIILFGDSDLDGTTSVLLLEETLKNLGAQNLLVYFSEWENEDYGLNKSALQFLKSFAPALLVVLDCGIGNFEEIKIAEALGFSTIIVDHHEILGKVPAADIVVDPKQKGDLYPFKQLTTVCLIYQLSQILTGKGISPVVKQGFSELAALGIVADMMPEKDLNAELLRMGSTSIRETLRPGFLAIIRAADLTYNSPREIFQKLTVILNITKVKNHLTDSYLLLKESSWEAAMDLAKDLIRQAKSRNQDIIQITEEVSKRVENSSAPIIFEGDSQWPRVFSGAVASRICNKYKKPTFIFKKGIEKSRGSVRTAYGLDAVAALKTCSAFLTMYGGHPPAAGFTVLNENIDKLKKCLESYFFNLER</sequence>
<dbReference type="Gene3D" id="3.90.1640.30">
    <property type="match status" value="1"/>
</dbReference>
<evidence type="ECO:0000313" key="3">
    <source>
        <dbReference type="EMBL" id="PIU16026.1"/>
    </source>
</evidence>
<reference evidence="4" key="1">
    <citation type="submission" date="2017-09" db="EMBL/GenBank/DDBJ databases">
        <title>Depth-based differentiation of microbial function through sediment-hosted aquifers and enrichment of novel symbionts in the deep terrestrial subsurface.</title>
        <authorList>
            <person name="Probst A.J."/>
            <person name="Ladd B."/>
            <person name="Jarett J.K."/>
            <person name="Geller-Mcgrath D.E."/>
            <person name="Sieber C.M.K."/>
            <person name="Emerson J.B."/>
            <person name="Anantharaman K."/>
            <person name="Thomas B.C."/>
            <person name="Malmstrom R."/>
            <person name="Stieglmeier M."/>
            <person name="Klingl A."/>
            <person name="Woyke T."/>
            <person name="Ryan C.M."/>
            <person name="Banfield J.F."/>
        </authorList>
    </citation>
    <scope>NUCLEOTIDE SEQUENCE [LARGE SCALE GENOMIC DNA]</scope>
</reference>
<dbReference type="InterPro" id="IPR003156">
    <property type="entry name" value="DHHA1_dom"/>
</dbReference>
<dbReference type="PANTHER" id="PTHR30255:SF2">
    <property type="entry name" value="SINGLE-STRANDED-DNA-SPECIFIC EXONUCLEASE RECJ"/>
    <property type="match status" value="1"/>
</dbReference>
<organism evidence="3 4">
    <name type="scientific">bacterium (Candidatus Gribaldobacteria) CG08_land_8_20_14_0_20_39_15</name>
    <dbReference type="NCBI Taxonomy" id="2014273"/>
    <lineage>
        <taxon>Bacteria</taxon>
        <taxon>Candidatus Gribaldobacteria</taxon>
    </lineage>
</organism>
<protein>
    <submittedName>
        <fullName evidence="3">Uncharacterized protein</fullName>
    </submittedName>
</protein>
<evidence type="ECO:0000259" key="2">
    <source>
        <dbReference type="Pfam" id="PF02272"/>
    </source>
</evidence>